<keyword evidence="1" id="KW-0812">Transmembrane</keyword>
<protein>
    <submittedName>
        <fullName evidence="2">Uncharacterized protein</fullName>
    </submittedName>
</protein>
<evidence type="ECO:0000313" key="3">
    <source>
        <dbReference type="Proteomes" id="UP000054925"/>
    </source>
</evidence>
<keyword evidence="1" id="KW-1133">Transmembrane helix</keyword>
<organism evidence="2 3">
    <name type="scientific">Caballeronia terrestris</name>
    <dbReference type="NCBI Taxonomy" id="1226301"/>
    <lineage>
        <taxon>Bacteria</taxon>
        <taxon>Pseudomonadati</taxon>
        <taxon>Pseudomonadota</taxon>
        <taxon>Betaproteobacteria</taxon>
        <taxon>Burkholderiales</taxon>
        <taxon>Burkholderiaceae</taxon>
        <taxon>Caballeronia</taxon>
    </lineage>
</organism>
<feature type="transmembrane region" description="Helical" evidence="1">
    <location>
        <begin position="56"/>
        <end position="78"/>
    </location>
</feature>
<proteinExistence type="predicted"/>
<evidence type="ECO:0000313" key="2">
    <source>
        <dbReference type="EMBL" id="SAL20593.1"/>
    </source>
</evidence>
<keyword evidence="1" id="KW-0472">Membrane</keyword>
<feature type="transmembrane region" description="Helical" evidence="1">
    <location>
        <begin position="90"/>
        <end position="108"/>
    </location>
</feature>
<sequence length="153" mass="17062">MPQEPIVKSVLTRIDGATTMSSDWKLRVRLFVQRFWQPTSACMTCMPGSWGNILSLAHWTTALQTGLLTGILAVLLTFTPAARLYSNRYGNALLVGLLTMLGDAFSHVNHYGFPFAEAIVTGMISALITLVASWLFEDRARRLRAAWTRMFGH</sequence>
<reference evidence="2" key="1">
    <citation type="submission" date="2016-01" db="EMBL/GenBank/DDBJ databases">
        <authorList>
            <person name="Peeters C."/>
        </authorList>
    </citation>
    <scope>NUCLEOTIDE SEQUENCE [LARGE SCALE GENOMIC DNA]</scope>
    <source>
        <strain evidence="2">LMG 22937</strain>
    </source>
</reference>
<comment type="caution">
    <text evidence="2">The sequence shown here is derived from an EMBL/GenBank/DDBJ whole genome shotgun (WGS) entry which is preliminary data.</text>
</comment>
<dbReference type="EMBL" id="FCOL02000003">
    <property type="protein sequence ID" value="SAL20593.1"/>
    <property type="molecule type" value="Genomic_DNA"/>
</dbReference>
<evidence type="ECO:0000256" key="1">
    <source>
        <dbReference type="SAM" id="Phobius"/>
    </source>
</evidence>
<gene>
    <name evidence="2" type="ORF">AWB67_00690</name>
</gene>
<feature type="transmembrane region" description="Helical" evidence="1">
    <location>
        <begin position="114"/>
        <end position="136"/>
    </location>
</feature>
<accession>A0A158FLQ7</accession>
<dbReference type="AlphaFoldDB" id="A0A158FLQ7"/>
<keyword evidence="3" id="KW-1185">Reference proteome</keyword>
<dbReference type="Proteomes" id="UP000054925">
    <property type="component" value="Unassembled WGS sequence"/>
</dbReference>
<name>A0A158FLQ7_9BURK</name>